<name>A0AAD9Z0S1_9LECA</name>
<evidence type="ECO:0000313" key="2">
    <source>
        <dbReference type="EMBL" id="KAK3167857.1"/>
    </source>
</evidence>
<dbReference type="AlphaFoldDB" id="A0AAD9Z0S1"/>
<gene>
    <name evidence="2" type="ORF">OEA41_004303</name>
</gene>
<reference evidence="2" key="1">
    <citation type="submission" date="2022-11" db="EMBL/GenBank/DDBJ databases">
        <title>Chromosomal genome sequence assembly and mating type (MAT) locus characterization of the leprose asexual lichenized fungus Lepraria neglecta (Nyl.) Erichsen.</title>
        <authorList>
            <person name="Allen J.L."/>
            <person name="Pfeffer B."/>
        </authorList>
    </citation>
    <scope>NUCLEOTIDE SEQUENCE</scope>
    <source>
        <strain evidence="2">Allen 5258</strain>
    </source>
</reference>
<dbReference type="EMBL" id="JASNWA010000010">
    <property type="protein sequence ID" value="KAK3167857.1"/>
    <property type="molecule type" value="Genomic_DNA"/>
</dbReference>
<evidence type="ECO:0000313" key="3">
    <source>
        <dbReference type="Proteomes" id="UP001276659"/>
    </source>
</evidence>
<evidence type="ECO:0000256" key="1">
    <source>
        <dbReference type="SAM" id="MobiDB-lite"/>
    </source>
</evidence>
<dbReference type="Proteomes" id="UP001276659">
    <property type="component" value="Unassembled WGS sequence"/>
</dbReference>
<proteinExistence type="predicted"/>
<protein>
    <submittedName>
        <fullName evidence="2">Uncharacterized protein</fullName>
    </submittedName>
</protein>
<organism evidence="2 3">
    <name type="scientific">Lepraria neglecta</name>
    <dbReference type="NCBI Taxonomy" id="209136"/>
    <lineage>
        <taxon>Eukaryota</taxon>
        <taxon>Fungi</taxon>
        <taxon>Dikarya</taxon>
        <taxon>Ascomycota</taxon>
        <taxon>Pezizomycotina</taxon>
        <taxon>Lecanoromycetes</taxon>
        <taxon>OSLEUM clade</taxon>
        <taxon>Lecanoromycetidae</taxon>
        <taxon>Lecanorales</taxon>
        <taxon>Lecanorineae</taxon>
        <taxon>Stereocaulaceae</taxon>
        <taxon>Lepraria</taxon>
    </lineage>
</organism>
<keyword evidence="3" id="KW-1185">Reference proteome</keyword>
<sequence>MGPSRHSTLKPYKPEDTREGPTYPHYDYGLELVASLRQLLKKPTPGIFPIIGGNCCTLDEVSTQLENAVTRAQYDLRKWQAWSQDMTERLDEMGDRIYKTWHTGDCELPIRMEDVSDMEVDYAEAHETYSQLHKRVEGVNKECEVRYRLLAELKDEMAVWVESKGNDEDDEDGGVSLESDDDEKVEFKLVVEECL</sequence>
<accession>A0AAD9Z0S1</accession>
<feature type="region of interest" description="Disordered" evidence="1">
    <location>
        <begin position="1"/>
        <end position="22"/>
    </location>
</feature>
<comment type="caution">
    <text evidence="2">The sequence shown here is derived from an EMBL/GenBank/DDBJ whole genome shotgun (WGS) entry which is preliminary data.</text>
</comment>